<organism evidence="6 7">
    <name type="scientific">Oceanisphaera marina</name>
    <dbReference type="NCBI Taxonomy" id="2017550"/>
    <lineage>
        <taxon>Bacteria</taxon>
        <taxon>Pseudomonadati</taxon>
        <taxon>Pseudomonadota</taxon>
        <taxon>Gammaproteobacteria</taxon>
        <taxon>Aeromonadales</taxon>
        <taxon>Aeromonadaceae</taxon>
        <taxon>Oceanisphaera</taxon>
    </lineage>
</organism>
<dbReference type="InterPro" id="IPR036259">
    <property type="entry name" value="MFS_trans_sf"/>
</dbReference>
<feature type="transmembrane region" description="Helical" evidence="4">
    <location>
        <begin position="71"/>
        <end position="90"/>
    </location>
</feature>
<feature type="transmembrane region" description="Helical" evidence="4">
    <location>
        <begin position="356"/>
        <end position="378"/>
    </location>
</feature>
<comment type="caution">
    <text evidence="6">The sequence shown here is derived from an EMBL/GenBank/DDBJ whole genome shotgun (WGS) entry which is preliminary data.</text>
</comment>
<feature type="transmembrane region" description="Helical" evidence="4">
    <location>
        <begin position="273"/>
        <end position="291"/>
    </location>
</feature>
<dbReference type="Gene3D" id="1.20.1250.20">
    <property type="entry name" value="MFS general substrate transporter like domains"/>
    <property type="match status" value="1"/>
</dbReference>
<feature type="domain" description="Major facilitator superfamily (MFS) profile" evidence="5">
    <location>
        <begin position="206"/>
        <end position="393"/>
    </location>
</feature>
<feature type="transmembrane region" description="Helical" evidence="4">
    <location>
        <begin position="96"/>
        <end position="118"/>
    </location>
</feature>
<proteinExistence type="predicted"/>
<dbReference type="PANTHER" id="PTHR23534:SF1">
    <property type="entry name" value="MAJOR FACILITATOR SUPERFAMILY PROTEIN"/>
    <property type="match status" value="1"/>
</dbReference>
<dbReference type="Proteomes" id="UP000646152">
    <property type="component" value="Unassembled WGS sequence"/>
</dbReference>
<dbReference type="PANTHER" id="PTHR23534">
    <property type="entry name" value="MFS PERMEASE"/>
    <property type="match status" value="1"/>
</dbReference>
<evidence type="ECO:0000256" key="3">
    <source>
        <dbReference type="ARBA" id="ARBA00023136"/>
    </source>
</evidence>
<keyword evidence="2 4" id="KW-1133">Transmembrane helix</keyword>
<feature type="transmembrane region" description="Helical" evidence="4">
    <location>
        <begin position="297"/>
        <end position="321"/>
    </location>
</feature>
<accession>A0ABQ1IE73</accession>
<feature type="transmembrane region" description="Helical" evidence="4">
    <location>
        <begin position="130"/>
        <end position="151"/>
    </location>
</feature>
<dbReference type="EMBL" id="BMKE01000003">
    <property type="protein sequence ID" value="GGB35900.1"/>
    <property type="molecule type" value="Genomic_DNA"/>
</dbReference>
<evidence type="ECO:0000313" key="6">
    <source>
        <dbReference type="EMBL" id="GGB35900.1"/>
    </source>
</evidence>
<feature type="transmembrane region" description="Helical" evidence="4">
    <location>
        <begin position="163"/>
        <end position="185"/>
    </location>
</feature>
<evidence type="ECO:0000259" key="5">
    <source>
        <dbReference type="PROSITE" id="PS50850"/>
    </source>
</evidence>
<dbReference type="InterPro" id="IPR020846">
    <property type="entry name" value="MFS_dom"/>
</dbReference>
<feature type="transmembrane region" description="Helical" evidence="4">
    <location>
        <begin position="247"/>
        <end position="266"/>
    </location>
</feature>
<feature type="transmembrane region" description="Helical" evidence="4">
    <location>
        <begin position="333"/>
        <end position="350"/>
    </location>
</feature>
<sequence>MPITVWGLAVAQALLMSGNILLVSISALVGQELAVHLALITLPIAFQFLGLIIATLPAAHLMQKLGRKTGFVLGNLVGLLGTWVALQGLIASSLTVFSLGTFLIGIAIGVGQQYRFAALEACAVALHSRAISMVMAGGVLAAIIGPNLAILSQDWHAASPYAGAFYGLFGLYLVALLLIVLLPLPKPSILHVQTEIRSYRALFRQPLLLAAVASGMIGYGVMVLIMTATPLAMNHHQHDFNATAHVIQWHVLGMFVPSFFTGSLIRRFTTRRVILWGCAALLLSVAVNLSGQGFWHYWLGLLLLGVGWNFTFIGATHLLTFSYLPAEKAKVQGINEFLVFTAAALGSLFAGQGLVLLGWAWLNLFAIPWILLVAMLIWRLKEQTPSIAISEQP</sequence>
<dbReference type="Pfam" id="PF07690">
    <property type="entry name" value="MFS_1"/>
    <property type="match status" value="1"/>
</dbReference>
<keyword evidence="3 4" id="KW-0472">Membrane</keyword>
<feature type="transmembrane region" description="Helical" evidence="4">
    <location>
        <begin position="37"/>
        <end position="59"/>
    </location>
</feature>
<dbReference type="InterPro" id="IPR011701">
    <property type="entry name" value="MFS"/>
</dbReference>
<dbReference type="SUPFAM" id="SSF103473">
    <property type="entry name" value="MFS general substrate transporter"/>
    <property type="match status" value="1"/>
</dbReference>
<evidence type="ECO:0000313" key="7">
    <source>
        <dbReference type="Proteomes" id="UP000646152"/>
    </source>
</evidence>
<evidence type="ECO:0000256" key="1">
    <source>
        <dbReference type="ARBA" id="ARBA00022692"/>
    </source>
</evidence>
<gene>
    <name evidence="6" type="ORF">GCM10011502_06220</name>
</gene>
<protein>
    <submittedName>
        <fullName evidence="6">MFS transporter</fullName>
    </submittedName>
</protein>
<evidence type="ECO:0000256" key="4">
    <source>
        <dbReference type="SAM" id="Phobius"/>
    </source>
</evidence>
<name>A0ABQ1IE73_9GAMM</name>
<feature type="transmembrane region" description="Helical" evidence="4">
    <location>
        <begin position="206"/>
        <end position="227"/>
    </location>
</feature>
<keyword evidence="7" id="KW-1185">Reference proteome</keyword>
<evidence type="ECO:0000256" key="2">
    <source>
        <dbReference type="ARBA" id="ARBA00022989"/>
    </source>
</evidence>
<reference evidence="7" key="1">
    <citation type="journal article" date="2019" name="Int. J. Syst. Evol. Microbiol.">
        <title>The Global Catalogue of Microorganisms (GCM) 10K type strain sequencing project: providing services to taxonomists for standard genome sequencing and annotation.</title>
        <authorList>
            <consortium name="The Broad Institute Genomics Platform"/>
            <consortium name="The Broad Institute Genome Sequencing Center for Infectious Disease"/>
            <person name="Wu L."/>
            <person name="Ma J."/>
        </authorList>
    </citation>
    <scope>NUCLEOTIDE SEQUENCE [LARGE SCALE GENOMIC DNA]</scope>
    <source>
        <strain evidence="7">CGMCC 1.15923</strain>
    </source>
</reference>
<dbReference type="RefSeq" id="WP_188628624.1">
    <property type="nucleotide sequence ID" value="NZ_BMKE01000003.1"/>
</dbReference>
<dbReference type="PROSITE" id="PS50850">
    <property type="entry name" value="MFS"/>
    <property type="match status" value="1"/>
</dbReference>
<keyword evidence="1 4" id="KW-0812">Transmembrane</keyword>